<reference evidence="3 4" key="1">
    <citation type="submission" date="2019-03" db="EMBL/GenBank/DDBJ databases">
        <title>Lake Tanganyika Metagenome-Assembled Genomes (MAGs).</title>
        <authorList>
            <person name="Tran P."/>
        </authorList>
    </citation>
    <scope>NUCLEOTIDE SEQUENCE [LARGE SCALE GENOMIC DNA]</scope>
    <source>
        <strain evidence="3">K_DeepCast_65m_m2_236</strain>
    </source>
</reference>
<protein>
    <submittedName>
        <fullName evidence="3">Diguanylate cyclase</fullName>
    </submittedName>
</protein>
<dbReference type="SUPFAM" id="SSF55073">
    <property type="entry name" value="Nucleotide cyclase"/>
    <property type="match status" value="1"/>
</dbReference>
<evidence type="ECO:0000259" key="2">
    <source>
        <dbReference type="PROSITE" id="PS51832"/>
    </source>
</evidence>
<evidence type="ECO:0000259" key="1">
    <source>
        <dbReference type="PROSITE" id="PS50887"/>
    </source>
</evidence>
<dbReference type="InterPro" id="IPR029787">
    <property type="entry name" value="Nucleotide_cyclase"/>
</dbReference>
<dbReference type="NCBIfam" id="TIGR00254">
    <property type="entry name" value="GGDEF"/>
    <property type="match status" value="1"/>
</dbReference>
<dbReference type="Pfam" id="PF13487">
    <property type="entry name" value="HD_5"/>
    <property type="match status" value="1"/>
</dbReference>
<dbReference type="InterPro" id="IPR037522">
    <property type="entry name" value="HD_GYP_dom"/>
</dbReference>
<feature type="domain" description="HD-GYP" evidence="2">
    <location>
        <begin position="226"/>
        <end position="421"/>
    </location>
</feature>
<dbReference type="InterPro" id="IPR000160">
    <property type="entry name" value="GGDEF_dom"/>
</dbReference>
<dbReference type="Pfam" id="PF00990">
    <property type="entry name" value="GGDEF"/>
    <property type="match status" value="1"/>
</dbReference>
<dbReference type="Gene3D" id="1.10.3210.10">
    <property type="entry name" value="Hypothetical protein af1432"/>
    <property type="match status" value="1"/>
</dbReference>
<dbReference type="PROSITE" id="PS50887">
    <property type="entry name" value="GGDEF"/>
    <property type="match status" value="1"/>
</dbReference>
<dbReference type="PANTHER" id="PTHR43155">
    <property type="entry name" value="CYCLIC DI-GMP PHOSPHODIESTERASE PA4108-RELATED"/>
    <property type="match status" value="1"/>
</dbReference>
<dbReference type="CDD" id="cd00077">
    <property type="entry name" value="HDc"/>
    <property type="match status" value="1"/>
</dbReference>
<comment type="caution">
    <text evidence="3">The sequence shown here is derived from an EMBL/GenBank/DDBJ whole genome shotgun (WGS) entry which is preliminary data.</text>
</comment>
<dbReference type="EMBL" id="VGJX01000311">
    <property type="protein sequence ID" value="MBM3274735.1"/>
    <property type="molecule type" value="Genomic_DNA"/>
</dbReference>
<dbReference type="Proteomes" id="UP000703893">
    <property type="component" value="Unassembled WGS sequence"/>
</dbReference>
<evidence type="ECO:0000313" key="4">
    <source>
        <dbReference type="Proteomes" id="UP000703893"/>
    </source>
</evidence>
<dbReference type="InterPro" id="IPR043128">
    <property type="entry name" value="Rev_trsase/Diguanyl_cyclase"/>
</dbReference>
<feature type="domain" description="GGDEF" evidence="1">
    <location>
        <begin position="77"/>
        <end position="210"/>
    </location>
</feature>
<dbReference type="SMART" id="SM00471">
    <property type="entry name" value="HDc"/>
    <property type="match status" value="1"/>
</dbReference>
<proteinExistence type="predicted"/>
<sequence length="428" mass="46896">MLGLEVPENGTLGVFATTAAIDTFAVQAALQQQVDTLSKTIQPDPSTIRDPLTGLLTHSYFQEALAREVAESHRYAGHFSLVVLNVDFFNQINRRYGYSTGDKVLQTLAAKVLETVRTSDMVSRFGGDEIAALLPKTDSDGAWILAERIREAVLTSGVKTAEGVDVPTVISGGVAELRPDEDATTLEIRARQALQRAKDAGRNRCFRAGDLATPDAVVLSKGIQHRKEAFYDTVQALAAVVEAKDGYTHSHSRAVAEYAYRLARRVGFEGDRLETFRLAATLHDLGKIGVPDSILKKPGPLTDDEWQVMQRHPSIGRQIIGQTFHLGELVPAMYYHHERWDGRGYPEGLKEEEIPVEARIVTIADAYGAMVDDRPYRKGLGHEVACKILLKAAGLQFDPNLVAVFIKMIEEEELGNRPITGAAPAPTA</sequence>
<dbReference type="PANTHER" id="PTHR43155:SF2">
    <property type="entry name" value="CYCLIC DI-GMP PHOSPHODIESTERASE PA4108"/>
    <property type="match status" value="1"/>
</dbReference>
<name>A0A937X5I9_9BACT</name>
<evidence type="ECO:0000313" key="3">
    <source>
        <dbReference type="EMBL" id="MBM3274735.1"/>
    </source>
</evidence>
<organism evidence="3 4">
    <name type="scientific">Candidatus Tanganyikabacteria bacterium</name>
    <dbReference type="NCBI Taxonomy" id="2961651"/>
    <lineage>
        <taxon>Bacteria</taxon>
        <taxon>Bacillati</taxon>
        <taxon>Candidatus Sericytochromatia</taxon>
        <taxon>Candidatus Tanganyikabacteria</taxon>
    </lineage>
</organism>
<dbReference type="SMART" id="SM00267">
    <property type="entry name" value="GGDEF"/>
    <property type="match status" value="1"/>
</dbReference>
<dbReference type="SUPFAM" id="SSF109604">
    <property type="entry name" value="HD-domain/PDEase-like"/>
    <property type="match status" value="1"/>
</dbReference>
<dbReference type="CDD" id="cd01949">
    <property type="entry name" value="GGDEF"/>
    <property type="match status" value="1"/>
</dbReference>
<dbReference type="PROSITE" id="PS51832">
    <property type="entry name" value="HD_GYP"/>
    <property type="match status" value="1"/>
</dbReference>
<dbReference type="AlphaFoldDB" id="A0A937X5I9"/>
<dbReference type="InterPro" id="IPR003607">
    <property type="entry name" value="HD/PDEase_dom"/>
</dbReference>
<dbReference type="Gene3D" id="3.30.70.270">
    <property type="match status" value="1"/>
</dbReference>
<accession>A0A937X5I9</accession>
<gene>
    <name evidence="3" type="ORF">FJZ00_06260</name>
</gene>